<dbReference type="PANTHER" id="PTHR30273">
    <property type="entry name" value="PERIPLASMIC SIGNAL SENSOR AND SIGMA FACTOR ACTIVATOR FECR-RELATED"/>
    <property type="match status" value="1"/>
</dbReference>
<comment type="caution">
    <text evidence="4">The sequence shown here is derived from an EMBL/GenBank/DDBJ whole genome shotgun (WGS) entry which is preliminary data.</text>
</comment>
<keyword evidence="1" id="KW-1133">Transmembrane helix</keyword>
<feature type="transmembrane region" description="Helical" evidence="1">
    <location>
        <begin position="106"/>
        <end position="126"/>
    </location>
</feature>
<dbReference type="InterPro" id="IPR032508">
    <property type="entry name" value="FecR_C"/>
</dbReference>
<evidence type="ECO:0000259" key="2">
    <source>
        <dbReference type="Pfam" id="PF04773"/>
    </source>
</evidence>
<name>A0ABP9BGV1_9SPHI</name>
<dbReference type="Gene3D" id="2.60.120.1440">
    <property type="match status" value="1"/>
</dbReference>
<keyword evidence="1" id="KW-0472">Membrane</keyword>
<dbReference type="Proteomes" id="UP001501411">
    <property type="component" value="Unassembled WGS sequence"/>
</dbReference>
<protein>
    <submittedName>
        <fullName evidence="4">FecR domain-containing protein</fullName>
    </submittedName>
</protein>
<dbReference type="RefSeq" id="WP_345231946.1">
    <property type="nucleotide sequence ID" value="NZ_BAABIQ010000035.1"/>
</dbReference>
<dbReference type="EMBL" id="BAABIQ010000035">
    <property type="protein sequence ID" value="GAA4794162.1"/>
    <property type="molecule type" value="Genomic_DNA"/>
</dbReference>
<evidence type="ECO:0000256" key="1">
    <source>
        <dbReference type="SAM" id="Phobius"/>
    </source>
</evidence>
<dbReference type="Gene3D" id="3.55.50.30">
    <property type="match status" value="1"/>
</dbReference>
<keyword evidence="5" id="KW-1185">Reference proteome</keyword>
<dbReference type="Pfam" id="PF04773">
    <property type="entry name" value="FecR"/>
    <property type="match status" value="1"/>
</dbReference>
<dbReference type="Pfam" id="PF16344">
    <property type="entry name" value="FecR_C"/>
    <property type="match status" value="1"/>
</dbReference>
<feature type="domain" description="Protein FecR C-terminal" evidence="3">
    <location>
        <begin position="274"/>
        <end position="341"/>
    </location>
</feature>
<gene>
    <name evidence="4" type="ORF">GCM10023231_23150</name>
</gene>
<dbReference type="InterPro" id="IPR006860">
    <property type="entry name" value="FecR"/>
</dbReference>
<reference evidence="5" key="1">
    <citation type="journal article" date="2019" name="Int. J. Syst. Evol. Microbiol.">
        <title>The Global Catalogue of Microorganisms (GCM) 10K type strain sequencing project: providing services to taxonomists for standard genome sequencing and annotation.</title>
        <authorList>
            <consortium name="The Broad Institute Genomics Platform"/>
            <consortium name="The Broad Institute Genome Sequencing Center for Infectious Disease"/>
            <person name="Wu L."/>
            <person name="Ma J."/>
        </authorList>
    </citation>
    <scope>NUCLEOTIDE SEQUENCE [LARGE SCALE GENOMIC DNA]</scope>
    <source>
        <strain evidence="5">JCM 18200</strain>
    </source>
</reference>
<dbReference type="PIRSF" id="PIRSF018266">
    <property type="entry name" value="FecR"/>
    <property type="match status" value="1"/>
</dbReference>
<organism evidence="4 5">
    <name type="scientific">Olivibacter ginsenosidimutans</name>
    <dbReference type="NCBI Taxonomy" id="1176537"/>
    <lineage>
        <taxon>Bacteria</taxon>
        <taxon>Pseudomonadati</taxon>
        <taxon>Bacteroidota</taxon>
        <taxon>Sphingobacteriia</taxon>
        <taxon>Sphingobacteriales</taxon>
        <taxon>Sphingobacteriaceae</taxon>
        <taxon>Olivibacter</taxon>
    </lineage>
</organism>
<evidence type="ECO:0000259" key="3">
    <source>
        <dbReference type="Pfam" id="PF16344"/>
    </source>
</evidence>
<evidence type="ECO:0000313" key="5">
    <source>
        <dbReference type="Proteomes" id="UP001501411"/>
    </source>
</evidence>
<dbReference type="PANTHER" id="PTHR30273:SF2">
    <property type="entry name" value="PROTEIN FECR"/>
    <property type="match status" value="1"/>
</dbReference>
<proteinExistence type="predicted"/>
<sequence length="343" mass="39042">MKDELLIKFLLKETSPEEDLEVHNWLKQSPDNTKKLAQFKIIWESSKTLALQHPIDEEAAWNRFKELRDQEVKQPLPNDNDEPPIKVDEPPIKVLATPKTNTTTQWLKVAASVIISFGLLLGIYWYTIAPKHPYFNTIEWVATTATLTDTLPDGTGITLNKHSKITFQEKLFGWKRQVKMTGEVFFDVASNASKPFEVQTDNLTIRVLGTSFNVRSNPKATEVIVETGAVQVSRDDVIVKLKPDEKAIARTGLTTIEQRKQTDKLYDYYRTKQFKLDNTPLWRFVEVLNEAYSVKIVIGDPAIGNLPISTIFDNDSLNTILDTLCSMLQLHVVKNGKTITIKK</sequence>
<keyword evidence="1" id="KW-0812">Transmembrane</keyword>
<dbReference type="InterPro" id="IPR012373">
    <property type="entry name" value="Ferrdict_sens_TM"/>
</dbReference>
<evidence type="ECO:0000313" key="4">
    <source>
        <dbReference type="EMBL" id="GAA4794162.1"/>
    </source>
</evidence>
<accession>A0ABP9BGV1</accession>
<feature type="domain" description="FecR protein" evidence="2">
    <location>
        <begin position="144"/>
        <end position="231"/>
    </location>
</feature>